<dbReference type="EMBL" id="JAFBCV010000001">
    <property type="protein sequence ID" value="MBM7836899.1"/>
    <property type="molecule type" value="Genomic_DNA"/>
</dbReference>
<dbReference type="SUPFAM" id="SSF53474">
    <property type="entry name" value="alpha/beta-Hydrolases"/>
    <property type="match status" value="2"/>
</dbReference>
<dbReference type="InterPro" id="IPR059177">
    <property type="entry name" value="GH29D-like_dom"/>
</dbReference>
<dbReference type="InterPro" id="IPR050955">
    <property type="entry name" value="Plant_Biomass_Hydrol_Est"/>
</dbReference>
<dbReference type="InterPro" id="IPR029058">
    <property type="entry name" value="AB_hydrolase_fold"/>
</dbReference>
<dbReference type="Pfam" id="PF13290">
    <property type="entry name" value="CHB_HEX_C_1"/>
    <property type="match status" value="1"/>
</dbReference>
<dbReference type="Pfam" id="PF10503">
    <property type="entry name" value="Esterase_PHB"/>
    <property type="match status" value="1"/>
</dbReference>
<keyword evidence="6" id="KW-1185">Reference proteome</keyword>
<accession>A0ABS2SN03</accession>
<dbReference type="Gene3D" id="3.40.50.1820">
    <property type="entry name" value="alpha/beta hydrolase"/>
    <property type="match status" value="1"/>
</dbReference>
<dbReference type="Proteomes" id="UP001179280">
    <property type="component" value="Unassembled WGS sequence"/>
</dbReference>
<proteinExistence type="predicted"/>
<feature type="domain" description="GH29D-like beta-sandwich" evidence="4">
    <location>
        <begin position="335"/>
        <end position="399"/>
    </location>
</feature>
<name>A0ABS2SN03_9BACI</name>
<feature type="signal peptide" evidence="3">
    <location>
        <begin position="1"/>
        <end position="23"/>
    </location>
</feature>
<dbReference type="PANTHER" id="PTHR43037">
    <property type="entry name" value="UNNAMED PRODUCT-RELATED"/>
    <property type="match status" value="1"/>
</dbReference>
<comment type="caution">
    <text evidence="5">The sequence shown here is derived from an EMBL/GenBank/DDBJ whole genome shotgun (WGS) entry which is preliminary data.</text>
</comment>
<evidence type="ECO:0000313" key="6">
    <source>
        <dbReference type="Proteomes" id="UP001179280"/>
    </source>
</evidence>
<dbReference type="InterPro" id="IPR010126">
    <property type="entry name" value="Esterase_phb"/>
</dbReference>
<dbReference type="PANTHER" id="PTHR43037:SF1">
    <property type="entry name" value="BLL1128 PROTEIN"/>
    <property type="match status" value="1"/>
</dbReference>
<evidence type="ECO:0000256" key="1">
    <source>
        <dbReference type="ARBA" id="ARBA00022729"/>
    </source>
</evidence>
<evidence type="ECO:0000259" key="4">
    <source>
        <dbReference type="Pfam" id="PF13290"/>
    </source>
</evidence>
<evidence type="ECO:0000313" key="5">
    <source>
        <dbReference type="EMBL" id="MBM7836899.1"/>
    </source>
</evidence>
<organism evidence="5 6">
    <name type="scientific">Shouchella xiaoxiensis</name>
    <dbReference type="NCBI Taxonomy" id="766895"/>
    <lineage>
        <taxon>Bacteria</taxon>
        <taxon>Bacillati</taxon>
        <taxon>Bacillota</taxon>
        <taxon>Bacilli</taxon>
        <taxon>Bacillales</taxon>
        <taxon>Bacillaceae</taxon>
        <taxon>Shouchella</taxon>
    </lineage>
</organism>
<evidence type="ECO:0000256" key="3">
    <source>
        <dbReference type="SAM" id="SignalP"/>
    </source>
</evidence>
<keyword evidence="2" id="KW-0378">Hydrolase</keyword>
<evidence type="ECO:0000256" key="2">
    <source>
        <dbReference type="ARBA" id="ARBA00022801"/>
    </source>
</evidence>
<sequence length="575" mass="60940">MARVLASMMMLLVLLFIPQIAEAGTTESGSFGGKSYKLYTPDSIVNEQNKPLVVMLHGCTQDATQFAAGTQMNAVADREGFRVLYPEQSSSADIQRCWKWFESAHQARGRGEPAVLAGLVEQVISQKAVNRDQVYVGGLSAGGAMAGVMGATYPDLFKGIGIASGLEYKAGTTQLEALTAMQSGGPDPARQGRLAFEAMGSYAQVVPTIVFHGTADYTVNVINGNQALSQWAKTNDLVLGGKGVITDRASERFDRQVPGGRAYTEKVYTNQETNKEVLRKILVTGMGHAWSGGSTQGTYTDPNGPNASEMMWAFFSQDEGTPEPEPDAPTVTANPAGGSFVDRVTVALTSTHSADIRCTIDGSQPTSASPLYSTPFTFDQTTTLKCIGISSEGIEGTVMTEVYQVRSGEGGEEQSIELDRTHSGFIGRLAADGIGGDLKVGDKGMYNTDTYRTIVSFSVADITASNSSSTAILRLPVASQQGTISALVVDAAPGYFGSSLQLERNDFNARAALPAINRATFSANTSYVEFTLSAAALEAIKQESTIQFRIQATTTAGFPANLVQFTGGGPTLILK</sequence>
<keyword evidence="1 3" id="KW-0732">Signal</keyword>
<dbReference type="NCBIfam" id="TIGR01840">
    <property type="entry name" value="esterase_phb"/>
    <property type="match status" value="1"/>
</dbReference>
<feature type="chain" id="PRO_5045205216" evidence="3">
    <location>
        <begin position="24"/>
        <end position="575"/>
    </location>
</feature>
<protein>
    <submittedName>
        <fullName evidence="5">Poly(Hydroxyalkanoate) depolymerase family esterase</fullName>
    </submittedName>
</protein>
<reference evidence="5" key="1">
    <citation type="submission" date="2021-01" db="EMBL/GenBank/DDBJ databases">
        <title>Genomic Encyclopedia of Type Strains, Phase IV (KMG-IV): sequencing the most valuable type-strain genomes for metagenomic binning, comparative biology and taxonomic classification.</title>
        <authorList>
            <person name="Goeker M."/>
        </authorList>
    </citation>
    <scope>NUCLEOTIDE SEQUENCE</scope>
    <source>
        <strain evidence="5">DSM 21943</strain>
    </source>
</reference>
<dbReference type="RefSeq" id="WP_204463621.1">
    <property type="nucleotide sequence ID" value="NZ_JAFBCV010000001.1"/>
</dbReference>
<gene>
    <name evidence="5" type="ORF">JOC54_000130</name>
</gene>